<dbReference type="PROSITE" id="PS50176">
    <property type="entry name" value="ARM_REPEAT"/>
    <property type="match status" value="2"/>
</dbReference>
<feature type="domain" description="U-box" evidence="3">
    <location>
        <begin position="15"/>
        <end position="80"/>
    </location>
</feature>
<dbReference type="GO" id="GO:0016567">
    <property type="term" value="P:protein ubiquitination"/>
    <property type="evidence" value="ECO:0007669"/>
    <property type="project" value="InterPro"/>
</dbReference>
<evidence type="ECO:0000259" key="4">
    <source>
        <dbReference type="Pfam" id="PF22964"/>
    </source>
</evidence>
<dbReference type="InterPro" id="IPR003613">
    <property type="entry name" value="Ubox_domain"/>
</dbReference>
<name>A0A9Q0LGU7_ANAIG</name>
<dbReference type="EMBL" id="JAPDFW010000090">
    <property type="protein sequence ID" value="KAJ5071213.1"/>
    <property type="molecule type" value="Genomic_DNA"/>
</dbReference>
<dbReference type="Pfam" id="PF04564">
    <property type="entry name" value="U-box"/>
    <property type="match status" value="1"/>
</dbReference>
<keyword evidence="7" id="KW-1185">Reference proteome</keyword>
<dbReference type="OrthoDB" id="7537227at2759"/>
<evidence type="ECO:0000313" key="5">
    <source>
        <dbReference type="EMBL" id="KAJ5071213.1"/>
    </source>
</evidence>
<sequence length="696" mass="80423">MSISNYLLSELNVKIPVTLIDPTTNHIFLEPITLQTGETFDRSTLQKTQWINPETNELIDQSTTFLNLKIQQQVTQFLINEANQFFKNLIKKNVNEQIDSIISFVSFLPHETNITIKQESQTLMGNFLEKQMNGIGSKTFNDSLSNLNDKKKYKLILYLLHSDLPKIVISLFENAPEFLKVFPVDNPQLMTKLKLVNDFNPDLIDRFIQVLVSQKSYYQVEQYFDYGIPIEKADEYYEGMIDQFNENRDITPSFCEHFVNVIYNHLFLSTRDEDELLLCANILLKKCVPIILNQKNLIQTEEQKIRAILHKIALIFACFPTISKITSDIFSKELLFVSCFSQVNVDTKIAHSGRKLISILLQRFYYVDDGRIHFGNVENKISRMISYSVQLPFILLAQINQQFTENDVSKHLSVLSEAMKSRLLWETKLSIIEKFVDEYSNRKNIKIPLAEELLSELFRAIRMFPLNTLPSVLSTIEIISRGSDNKPKIADQKGIQIILEAMKMNQQNPQIQSFAIHTLWEISQYSTENRQIIANLNGILLILNTMENFRKNSFLQTYSCAALWVLEVTERNRNIIVEHNGIQSILESMKFHPKNGELQANACGSLWNLAVNEENKRIIAQNQGIKLILNSMINHKNNEKVLKYACGALANIASIEENIEQLKNQQLKEILDFIFQNYSNEPSIIKQATRLSTRIN</sequence>
<dbReference type="InterPro" id="IPR000225">
    <property type="entry name" value="Armadillo"/>
</dbReference>
<evidence type="ECO:0000313" key="6">
    <source>
        <dbReference type="EMBL" id="KAJ5076158.1"/>
    </source>
</evidence>
<proteinExistence type="predicted"/>
<protein>
    <submittedName>
        <fullName evidence="5">Protein aardvark</fullName>
    </submittedName>
</protein>
<dbReference type="GO" id="GO:0004842">
    <property type="term" value="F:ubiquitin-protein transferase activity"/>
    <property type="evidence" value="ECO:0007669"/>
    <property type="project" value="InterPro"/>
</dbReference>
<accession>A0A9Q0LGU7</accession>
<dbReference type="InterPro" id="IPR011989">
    <property type="entry name" value="ARM-like"/>
</dbReference>
<evidence type="ECO:0000256" key="1">
    <source>
        <dbReference type="ARBA" id="ARBA00022737"/>
    </source>
</evidence>
<dbReference type="Gene3D" id="1.25.10.10">
    <property type="entry name" value="Leucine-rich Repeat Variant"/>
    <property type="match status" value="1"/>
</dbReference>
<keyword evidence="1" id="KW-0677">Repeat</keyword>
<feature type="repeat" description="ARM" evidence="2">
    <location>
        <begin position="580"/>
        <end position="624"/>
    </location>
</feature>
<dbReference type="Proteomes" id="UP001149090">
    <property type="component" value="Unassembled WGS sequence"/>
</dbReference>
<feature type="domain" description="Protein zer-1 homolog-like C-terminal" evidence="4">
    <location>
        <begin position="492"/>
        <end position="673"/>
    </location>
</feature>
<dbReference type="EMBL" id="JAPDFW010000063">
    <property type="protein sequence ID" value="KAJ5076158.1"/>
    <property type="molecule type" value="Genomic_DNA"/>
</dbReference>
<dbReference type="PANTHER" id="PTHR22895">
    <property type="entry name" value="ARMADILLO REPEAT-CONTAINING PROTEIN 6"/>
    <property type="match status" value="1"/>
</dbReference>
<evidence type="ECO:0000313" key="7">
    <source>
        <dbReference type="Proteomes" id="UP001149090"/>
    </source>
</evidence>
<dbReference type="SUPFAM" id="SSF57850">
    <property type="entry name" value="RING/U-box"/>
    <property type="match status" value="1"/>
</dbReference>
<evidence type="ECO:0000259" key="3">
    <source>
        <dbReference type="Pfam" id="PF04564"/>
    </source>
</evidence>
<gene>
    <name evidence="6" type="ORF">M0811_07022</name>
    <name evidence="5" type="ORF">M0811_10485</name>
</gene>
<evidence type="ECO:0000256" key="2">
    <source>
        <dbReference type="PROSITE-ProRule" id="PRU00259"/>
    </source>
</evidence>
<comment type="caution">
    <text evidence="5">The sequence shown here is derived from an EMBL/GenBank/DDBJ whole genome shotgun (WGS) entry which is preliminary data.</text>
</comment>
<dbReference type="PANTHER" id="PTHR22895:SF0">
    <property type="entry name" value="ARMADILLO REPEAT-CONTAINING PROTEIN 6"/>
    <property type="match status" value="1"/>
</dbReference>
<dbReference type="Pfam" id="PF22964">
    <property type="entry name" value="ZER1-like_2nd"/>
    <property type="match status" value="1"/>
</dbReference>
<dbReference type="SUPFAM" id="SSF48371">
    <property type="entry name" value="ARM repeat"/>
    <property type="match status" value="1"/>
</dbReference>
<dbReference type="InterPro" id="IPR055142">
    <property type="entry name" value="ZER1-like_C"/>
</dbReference>
<dbReference type="AlphaFoldDB" id="A0A9Q0LGU7"/>
<organism evidence="5 7">
    <name type="scientific">Anaeramoeba ignava</name>
    <name type="common">Anaerobic marine amoeba</name>
    <dbReference type="NCBI Taxonomy" id="1746090"/>
    <lineage>
        <taxon>Eukaryota</taxon>
        <taxon>Metamonada</taxon>
        <taxon>Anaeramoebidae</taxon>
        <taxon>Anaeramoeba</taxon>
    </lineage>
</organism>
<dbReference type="InterPro" id="IPR016024">
    <property type="entry name" value="ARM-type_fold"/>
</dbReference>
<dbReference type="SMART" id="SM00185">
    <property type="entry name" value="ARM"/>
    <property type="match status" value="4"/>
</dbReference>
<feature type="repeat" description="ARM" evidence="2">
    <location>
        <begin position="623"/>
        <end position="667"/>
    </location>
</feature>
<reference evidence="5" key="1">
    <citation type="submission" date="2022-10" db="EMBL/GenBank/DDBJ databases">
        <title>Novel sulphate-reducing endosymbionts in the free-living metamonad Anaeramoeba.</title>
        <authorList>
            <person name="Jerlstrom-Hultqvist J."/>
            <person name="Cepicka I."/>
            <person name="Gallot-Lavallee L."/>
            <person name="Salas-Leiva D."/>
            <person name="Curtis B.A."/>
            <person name="Zahonova K."/>
            <person name="Pipaliya S."/>
            <person name="Dacks J."/>
            <person name="Roger A.J."/>
        </authorList>
    </citation>
    <scope>NUCLEOTIDE SEQUENCE</scope>
    <source>
        <strain evidence="5">BMAN</strain>
    </source>
</reference>